<proteinExistence type="predicted"/>
<dbReference type="InParanoid" id="A0A2K3DEJ7"/>
<reference evidence="1 2" key="1">
    <citation type="journal article" date="2007" name="Science">
        <title>The Chlamydomonas genome reveals the evolution of key animal and plant functions.</title>
        <authorList>
            <person name="Merchant S.S."/>
            <person name="Prochnik S.E."/>
            <person name="Vallon O."/>
            <person name="Harris E.H."/>
            <person name="Karpowicz S.J."/>
            <person name="Witman G.B."/>
            <person name="Terry A."/>
            <person name="Salamov A."/>
            <person name="Fritz-Laylin L.K."/>
            <person name="Marechal-Drouard L."/>
            <person name="Marshall W.F."/>
            <person name="Qu L.H."/>
            <person name="Nelson D.R."/>
            <person name="Sanderfoot A.A."/>
            <person name="Spalding M.H."/>
            <person name="Kapitonov V.V."/>
            <person name="Ren Q."/>
            <person name="Ferris P."/>
            <person name="Lindquist E."/>
            <person name="Shapiro H."/>
            <person name="Lucas S.M."/>
            <person name="Grimwood J."/>
            <person name="Schmutz J."/>
            <person name="Cardol P."/>
            <person name="Cerutti H."/>
            <person name="Chanfreau G."/>
            <person name="Chen C.L."/>
            <person name="Cognat V."/>
            <person name="Croft M.T."/>
            <person name="Dent R."/>
            <person name="Dutcher S."/>
            <person name="Fernandez E."/>
            <person name="Fukuzawa H."/>
            <person name="Gonzalez-Ballester D."/>
            <person name="Gonzalez-Halphen D."/>
            <person name="Hallmann A."/>
            <person name="Hanikenne M."/>
            <person name="Hippler M."/>
            <person name="Inwood W."/>
            <person name="Jabbari K."/>
            <person name="Kalanon M."/>
            <person name="Kuras R."/>
            <person name="Lefebvre P.A."/>
            <person name="Lemaire S.D."/>
            <person name="Lobanov A.V."/>
            <person name="Lohr M."/>
            <person name="Manuell A."/>
            <person name="Meier I."/>
            <person name="Mets L."/>
            <person name="Mittag M."/>
            <person name="Mittelmeier T."/>
            <person name="Moroney J.V."/>
            <person name="Moseley J."/>
            <person name="Napoli C."/>
            <person name="Nedelcu A.M."/>
            <person name="Niyogi K."/>
            <person name="Novoselov S.V."/>
            <person name="Paulsen I.T."/>
            <person name="Pazour G."/>
            <person name="Purton S."/>
            <person name="Ral J.P."/>
            <person name="Riano-Pachon D.M."/>
            <person name="Riekhof W."/>
            <person name="Rymarquis L."/>
            <person name="Schroda M."/>
            <person name="Stern D."/>
            <person name="Umen J."/>
            <person name="Willows R."/>
            <person name="Wilson N."/>
            <person name="Zimmer S.L."/>
            <person name="Allmer J."/>
            <person name="Balk J."/>
            <person name="Bisova K."/>
            <person name="Chen C.J."/>
            <person name="Elias M."/>
            <person name="Gendler K."/>
            <person name="Hauser C."/>
            <person name="Lamb M.R."/>
            <person name="Ledford H."/>
            <person name="Long J.C."/>
            <person name="Minagawa J."/>
            <person name="Page M.D."/>
            <person name="Pan J."/>
            <person name="Pootakham W."/>
            <person name="Roje S."/>
            <person name="Rose A."/>
            <person name="Stahlberg E."/>
            <person name="Terauchi A.M."/>
            <person name="Yang P."/>
            <person name="Ball S."/>
            <person name="Bowler C."/>
            <person name="Dieckmann C.L."/>
            <person name="Gladyshev V.N."/>
            <person name="Green P."/>
            <person name="Jorgensen R."/>
            <person name="Mayfield S."/>
            <person name="Mueller-Roeber B."/>
            <person name="Rajamani S."/>
            <person name="Sayre R.T."/>
            <person name="Brokstein P."/>
            <person name="Dubchak I."/>
            <person name="Goodstein D."/>
            <person name="Hornick L."/>
            <person name="Huang Y.W."/>
            <person name="Jhaveri J."/>
            <person name="Luo Y."/>
            <person name="Martinez D."/>
            <person name="Ngau W.C."/>
            <person name="Otillar B."/>
            <person name="Poliakov A."/>
            <person name="Porter A."/>
            <person name="Szajkowski L."/>
            <person name="Werner G."/>
            <person name="Zhou K."/>
            <person name="Grigoriev I.V."/>
            <person name="Rokhsar D.S."/>
            <person name="Grossman A.R."/>
        </authorList>
    </citation>
    <scope>NUCLEOTIDE SEQUENCE [LARGE SCALE GENOMIC DNA]</scope>
    <source>
        <strain evidence="2">CC-503</strain>
    </source>
</reference>
<gene>
    <name evidence="1" type="ORF">CHLRE_09g395954v5</name>
</gene>
<organism evidence="1 2">
    <name type="scientific">Chlamydomonas reinhardtii</name>
    <name type="common">Chlamydomonas smithii</name>
    <dbReference type="NCBI Taxonomy" id="3055"/>
    <lineage>
        <taxon>Eukaryota</taxon>
        <taxon>Viridiplantae</taxon>
        <taxon>Chlorophyta</taxon>
        <taxon>core chlorophytes</taxon>
        <taxon>Chlorophyceae</taxon>
        <taxon>CS clade</taxon>
        <taxon>Chlamydomonadales</taxon>
        <taxon>Chlamydomonadaceae</taxon>
        <taxon>Chlamydomonas</taxon>
    </lineage>
</organism>
<name>A0A2K3DEJ7_CHLRE</name>
<keyword evidence="2" id="KW-1185">Reference proteome</keyword>
<accession>A0A2K3DEJ7</accession>
<dbReference type="RefSeq" id="XP_042921269.1">
    <property type="nucleotide sequence ID" value="XM_043065782.1"/>
</dbReference>
<dbReference type="KEGG" id="cre:CHLRE_09g395954v5"/>
<sequence length="101" mass="10883">MNVLRARCTVAPPSLPQCRLAPPLRPQLSVRKSAPVDAGSVLKVHKELILSGTSPDTADGILKNFVRCSNLATKSDIEKLDTKLNWSLVISVVILLARTAP</sequence>
<evidence type="ECO:0000313" key="2">
    <source>
        <dbReference type="Proteomes" id="UP000006906"/>
    </source>
</evidence>
<dbReference type="AlphaFoldDB" id="A0A2K3DEJ7"/>
<evidence type="ECO:0000313" key="1">
    <source>
        <dbReference type="EMBL" id="PNW78963.1"/>
    </source>
</evidence>
<dbReference type="GeneID" id="66054689"/>
<dbReference type="Proteomes" id="UP000006906">
    <property type="component" value="Chromosome 9"/>
</dbReference>
<dbReference type="EMBL" id="CM008970">
    <property type="protein sequence ID" value="PNW78963.1"/>
    <property type="molecule type" value="Genomic_DNA"/>
</dbReference>
<protein>
    <submittedName>
        <fullName evidence="1">Uncharacterized protein</fullName>
    </submittedName>
</protein>
<dbReference type="Gramene" id="PNW78963">
    <property type="protein sequence ID" value="PNW78963"/>
    <property type="gene ID" value="CHLRE_09g395954v5"/>
</dbReference>